<evidence type="ECO:0000313" key="1">
    <source>
        <dbReference type="EMBL" id="AVJ48962.1"/>
    </source>
</evidence>
<accession>A0A2P1CCJ1</accession>
<reference evidence="2" key="1">
    <citation type="submission" date="2018-02" db="EMBL/GenBank/DDBJ databases">
        <title>Complete genome of Klebsiella pneumoniae Podoviridae bacteriophage KP8.</title>
        <authorList>
            <person name="Bokovaya O."/>
            <person name="Tikunov A."/>
            <person name="Morozova V."/>
        </authorList>
    </citation>
    <scope>NUCLEOTIDE SEQUENCE [LARGE SCALE GENOMIC DNA]</scope>
</reference>
<dbReference type="SUPFAM" id="SSF52540">
    <property type="entry name" value="P-loop containing nucleoside triphosphate hydrolases"/>
    <property type="match status" value="1"/>
</dbReference>
<dbReference type="KEGG" id="vg:55607682"/>
<dbReference type="GO" id="GO:0016301">
    <property type="term" value="F:kinase activity"/>
    <property type="evidence" value="ECO:0007669"/>
    <property type="project" value="UniProtKB-KW"/>
</dbReference>
<sequence>MKVLLMGPKACGKTRNAEKIAKAFNLTNVVEMEDLRRNYPLQGDGLFVCNKLPANVKEEDFDVVITVNTGI</sequence>
<keyword evidence="1" id="KW-0418">Kinase</keyword>
<dbReference type="EMBL" id="MG922974">
    <property type="protein sequence ID" value="AVJ48962.1"/>
    <property type="molecule type" value="Genomic_DNA"/>
</dbReference>
<dbReference type="InterPro" id="IPR027417">
    <property type="entry name" value="P-loop_NTPase"/>
</dbReference>
<dbReference type="GeneID" id="55607682"/>
<dbReference type="Gene3D" id="3.40.50.300">
    <property type="entry name" value="P-loop containing nucleotide triphosphate hydrolases"/>
    <property type="match status" value="1"/>
</dbReference>
<dbReference type="Proteomes" id="UP000241488">
    <property type="component" value="Segment"/>
</dbReference>
<name>A0A2P1CCJ1_9CAUD</name>
<proteinExistence type="predicted"/>
<keyword evidence="1" id="KW-0808">Transferase</keyword>
<keyword evidence="2" id="KW-1185">Reference proteome</keyword>
<protein>
    <submittedName>
        <fullName evidence="1">Nucleoside/nucleotide kinase</fullName>
    </submittedName>
</protein>
<organism evidence="1 2">
    <name type="scientific">Klebsiella phage KP8</name>
    <dbReference type="NCBI Taxonomy" id="2099850"/>
    <lineage>
        <taxon>Viruses</taxon>
        <taxon>Duplodnaviria</taxon>
        <taxon>Heunggongvirae</taxon>
        <taxon>Uroviricota</taxon>
        <taxon>Caudoviricetes</taxon>
        <taxon>Schitoviridae</taxon>
        <taxon>Enquatrovirinae</taxon>
        <taxon>Kaypoctavirus</taxon>
        <taxon>Kaypoctavirus KP8</taxon>
    </lineage>
</organism>
<evidence type="ECO:0000313" key="2">
    <source>
        <dbReference type="Proteomes" id="UP000241488"/>
    </source>
</evidence>
<dbReference type="RefSeq" id="YP_009837492.1">
    <property type="nucleotide sequence ID" value="NC_048700.1"/>
</dbReference>